<accession>A0A9J6C9F6</accession>
<dbReference type="AlphaFoldDB" id="A0A9J6C9F6"/>
<dbReference type="SUPFAM" id="SSF57716">
    <property type="entry name" value="Glucocorticoid receptor-like (DNA-binding domain)"/>
    <property type="match status" value="1"/>
</dbReference>
<evidence type="ECO:0000256" key="3">
    <source>
        <dbReference type="ARBA" id="ARBA00022833"/>
    </source>
</evidence>
<dbReference type="Proteomes" id="UP001107558">
    <property type="component" value="Chromosome 2"/>
</dbReference>
<evidence type="ECO:0000256" key="1">
    <source>
        <dbReference type="ARBA" id="ARBA00022723"/>
    </source>
</evidence>
<evidence type="ECO:0000259" key="6">
    <source>
        <dbReference type="PROSITE" id="PS50950"/>
    </source>
</evidence>
<name>A0A9J6C9F6_POLVA</name>
<evidence type="ECO:0000256" key="2">
    <source>
        <dbReference type="ARBA" id="ARBA00022771"/>
    </source>
</evidence>
<dbReference type="Gene3D" id="1.10.150.50">
    <property type="entry name" value="Transcription Factor, Ets-1"/>
    <property type="match status" value="1"/>
</dbReference>
<dbReference type="EMBL" id="JADBJN010000002">
    <property type="protein sequence ID" value="KAG5678682.1"/>
    <property type="molecule type" value="Genomic_DNA"/>
</dbReference>
<protein>
    <recommendedName>
        <fullName evidence="6">THAP-type domain-containing protein</fullName>
    </recommendedName>
</protein>
<evidence type="ECO:0000313" key="8">
    <source>
        <dbReference type="Proteomes" id="UP001107558"/>
    </source>
</evidence>
<evidence type="ECO:0000256" key="4">
    <source>
        <dbReference type="ARBA" id="ARBA00023125"/>
    </source>
</evidence>
<dbReference type="GO" id="GO:0043565">
    <property type="term" value="F:sequence-specific DNA binding"/>
    <property type="evidence" value="ECO:0007669"/>
    <property type="project" value="InterPro"/>
</dbReference>
<dbReference type="InterPro" id="IPR003118">
    <property type="entry name" value="Pointed_dom"/>
</dbReference>
<keyword evidence="8" id="KW-1185">Reference proteome</keyword>
<dbReference type="InterPro" id="IPR006612">
    <property type="entry name" value="THAP_Znf"/>
</dbReference>
<reference evidence="7" key="1">
    <citation type="submission" date="2021-03" db="EMBL/GenBank/DDBJ databases">
        <title>Chromosome level genome of the anhydrobiotic midge Polypedilum vanderplanki.</title>
        <authorList>
            <person name="Yoshida Y."/>
            <person name="Kikawada T."/>
            <person name="Gusev O."/>
        </authorList>
    </citation>
    <scope>NUCLEOTIDE SEQUENCE</scope>
    <source>
        <strain evidence="7">NIAS01</strain>
        <tissue evidence="7">Whole body or cell culture</tissue>
    </source>
</reference>
<comment type="caution">
    <text evidence="7">The sequence shown here is derived from an EMBL/GenBank/DDBJ whole genome shotgun (WGS) entry which is preliminary data.</text>
</comment>
<dbReference type="Pfam" id="PF02198">
    <property type="entry name" value="SAM_PNT"/>
    <property type="match status" value="1"/>
</dbReference>
<feature type="domain" description="THAP-type" evidence="6">
    <location>
        <begin position="1"/>
        <end position="80"/>
    </location>
</feature>
<keyword evidence="2 5" id="KW-0863">Zinc-finger</keyword>
<dbReference type="GO" id="GO:0008270">
    <property type="term" value="F:zinc ion binding"/>
    <property type="evidence" value="ECO:0007669"/>
    <property type="project" value="UniProtKB-KW"/>
</dbReference>
<dbReference type="SMART" id="SM00692">
    <property type="entry name" value="DM3"/>
    <property type="match status" value="1"/>
</dbReference>
<keyword evidence="1" id="KW-0479">Metal-binding</keyword>
<dbReference type="Pfam" id="PF05485">
    <property type="entry name" value="THAP"/>
    <property type="match status" value="1"/>
</dbReference>
<evidence type="ECO:0000313" key="7">
    <source>
        <dbReference type="EMBL" id="KAG5678682.1"/>
    </source>
</evidence>
<dbReference type="OrthoDB" id="7312725at2759"/>
<gene>
    <name evidence="7" type="ORF">PVAND_008333</name>
</gene>
<keyword evidence="4 5" id="KW-0238">DNA-binding</keyword>
<dbReference type="InterPro" id="IPR013761">
    <property type="entry name" value="SAM/pointed_sf"/>
</dbReference>
<dbReference type="SUPFAM" id="SSF47769">
    <property type="entry name" value="SAM/Pointed domain"/>
    <property type="match status" value="1"/>
</dbReference>
<dbReference type="PROSITE" id="PS50950">
    <property type="entry name" value="ZF_THAP"/>
    <property type="match status" value="1"/>
</dbReference>
<proteinExistence type="predicted"/>
<keyword evidence="3" id="KW-0862">Zinc</keyword>
<organism evidence="7 8">
    <name type="scientific">Polypedilum vanderplanki</name>
    <name type="common">Sleeping chironomid midge</name>
    <dbReference type="NCBI Taxonomy" id="319348"/>
    <lineage>
        <taxon>Eukaryota</taxon>
        <taxon>Metazoa</taxon>
        <taxon>Ecdysozoa</taxon>
        <taxon>Arthropoda</taxon>
        <taxon>Hexapoda</taxon>
        <taxon>Insecta</taxon>
        <taxon>Pterygota</taxon>
        <taxon>Neoptera</taxon>
        <taxon>Endopterygota</taxon>
        <taxon>Diptera</taxon>
        <taxon>Nematocera</taxon>
        <taxon>Chironomoidea</taxon>
        <taxon>Chironomidae</taxon>
        <taxon>Chironominae</taxon>
        <taxon>Polypedilum</taxon>
        <taxon>Polypedilum</taxon>
    </lineage>
</organism>
<sequence>MTSCVIKDCYTKLENHAESHIPMFSLPKTKDLQNKWFQNIDSNDACEKLKAGGQICLIHFENHYIKNKCIDYNNAVPTLKLNKGNTFIDYEELLAPKPPTKKKRGTSGLMNLQIARKKKLMRRERMQKLAEIRRIAKLENLSKEKPAAVKPTTSAPLRYEASKDDYFLGDHVETKNEKIVISLRLTSLVKHLHDSKTAFTKGSIRDAKLYPIFNRIRTVQELLSPENPVFWNEQQVKTFIEKVTNLKGIMKQIDLQEIDGESLLNLSKHDLKKYFNVEANIADILGNTCEQLKKETIMRFVNS</sequence>
<evidence type="ECO:0000256" key="5">
    <source>
        <dbReference type="PROSITE-ProRule" id="PRU00309"/>
    </source>
</evidence>